<comment type="caution">
    <text evidence="10">The sequence shown here is derived from an EMBL/GenBank/DDBJ whole genome shotgun (WGS) entry which is preliminary data.</text>
</comment>
<keyword evidence="11" id="KW-1185">Reference proteome</keyword>
<keyword evidence="4" id="KW-0805">Transcription regulation</keyword>
<dbReference type="GO" id="GO:0006351">
    <property type="term" value="P:DNA-templated transcription"/>
    <property type="evidence" value="ECO:0007669"/>
    <property type="project" value="InterPro"/>
</dbReference>
<evidence type="ECO:0000256" key="8">
    <source>
        <dbReference type="SAM" id="MobiDB-lite"/>
    </source>
</evidence>
<evidence type="ECO:0000256" key="4">
    <source>
        <dbReference type="ARBA" id="ARBA00023015"/>
    </source>
</evidence>
<dbReference type="InterPro" id="IPR001138">
    <property type="entry name" value="Zn2Cys6_DnaBD"/>
</dbReference>
<keyword evidence="3" id="KW-0862">Zinc</keyword>
<organism evidence="10 11">
    <name type="scientific">Golovinomyces cichoracearum</name>
    <dbReference type="NCBI Taxonomy" id="62708"/>
    <lineage>
        <taxon>Eukaryota</taxon>
        <taxon>Fungi</taxon>
        <taxon>Dikarya</taxon>
        <taxon>Ascomycota</taxon>
        <taxon>Pezizomycotina</taxon>
        <taxon>Leotiomycetes</taxon>
        <taxon>Erysiphales</taxon>
        <taxon>Erysiphaceae</taxon>
        <taxon>Golovinomyces</taxon>
    </lineage>
</organism>
<protein>
    <submittedName>
        <fullName evidence="10">Putative transcription factor cys6</fullName>
    </submittedName>
</protein>
<dbReference type="PROSITE" id="PS50048">
    <property type="entry name" value="ZN2_CY6_FUNGAL_2"/>
    <property type="match status" value="1"/>
</dbReference>
<evidence type="ECO:0000256" key="6">
    <source>
        <dbReference type="ARBA" id="ARBA00023163"/>
    </source>
</evidence>
<evidence type="ECO:0000256" key="5">
    <source>
        <dbReference type="ARBA" id="ARBA00023125"/>
    </source>
</evidence>
<dbReference type="PANTHER" id="PTHR31313">
    <property type="entry name" value="TY1 ENHANCER ACTIVATOR"/>
    <property type="match status" value="1"/>
</dbReference>
<feature type="region of interest" description="Disordered" evidence="8">
    <location>
        <begin position="177"/>
        <end position="204"/>
    </location>
</feature>
<dbReference type="PANTHER" id="PTHR31313:SF79">
    <property type="entry name" value="C6 FINGER DOMAIN-CONTAINING PROTEIN"/>
    <property type="match status" value="1"/>
</dbReference>
<evidence type="ECO:0000256" key="2">
    <source>
        <dbReference type="ARBA" id="ARBA00022723"/>
    </source>
</evidence>
<dbReference type="InterPro" id="IPR036864">
    <property type="entry name" value="Zn2-C6_fun-type_DNA-bd_sf"/>
</dbReference>
<evidence type="ECO:0000256" key="1">
    <source>
        <dbReference type="ARBA" id="ARBA00004123"/>
    </source>
</evidence>
<evidence type="ECO:0000256" key="3">
    <source>
        <dbReference type="ARBA" id="ARBA00022833"/>
    </source>
</evidence>
<feature type="compositionally biased region" description="Low complexity" evidence="8">
    <location>
        <begin position="178"/>
        <end position="196"/>
    </location>
</feature>
<accession>A0A420HGA8</accession>
<dbReference type="GO" id="GO:0000981">
    <property type="term" value="F:DNA-binding transcription factor activity, RNA polymerase II-specific"/>
    <property type="evidence" value="ECO:0007669"/>
    <property type="project" value="InterPro"/>
</dbReference>
<dbReference type="Pfam" id="PF00172">
    <property type="entry name" value="Zn_clus"/>
    <property type="match status" value="1"/>
</dbReference>
<evidence type="ECO:0000259" key="9">
    <source>
        <dbReference type="PROSITE" id="PS50048"/>
    </source>
</evidence>
<dbReference type="PROSITE" id="PS00463">
    <property type="entry name" value="ZN2_CY6_FUNGAL_1"/>
    <property type="match status" value="1"/>
</dbReference>
<dbReference type="SUPFAM" id="SSF57701">
    <property type="entry name" value="Zn2/Cys6 DNA-binding domain"/>
    <property type="match status" value="1"/>
</dbReference>
<dbReference type="GO" id="GO:0008270">
    <property type="term" value="F:zinc ion binding"/>
    <property type="evidence" value="ECO:0007669"/>
    <property type="project" value="InterPro"/>
</dbReference>
<dbReference type="InterPro" id="IPR007219">
    <property type="entry name" value="XnlR_reg_dom"/>
</dbReference>
<keyword evidence="2" id="KW-0479">Metal-binding</keyword>
<comment type="subcellular location">
    <subcellularLocation>
        <location evidence="1">Nucleus</location>
    </subcellularLocation>
</comment>
<dbReference type="GO" id="GO:0005634">
    <property type="term" value="C:nucleus"/>
    <property type="evidence" value="ECO:0007669"/>
    <property type="project" value="UniProtKB-SubCell"/>
</dbReference>
<feature type="domain" description="Zn(2)-C6 fungal-type" evidence="9">
    <location>
        <begin position="52"/>
        <end position="85"/>
    </location>
</feature>
<dbReference type="STRING" id="62708.A0A420HGA8"/>
<reference evidence="10 11" key="1">
    <citation type="journal article" date="2018" name="BMC Genomics">
        <title>Comparative genome analyses reveal sequence features reflecting distinct modes of host-adaptation between dicot and monocot powdery mildew.</title>
        <authorList>
            <person name="Wu Y."/>
            <person name="Ma X."/>
            <person name="Pan Z."/>
            <person name="Kale S.D."/>
            <person name="Song Y."/>
            <person name="King H."/>
            <person name="Zhang Q."/>
            <person name="Presley C."/>
            <person name="Deng X."/>
            <person name="Wei C.I."/>
            <person name="Xiao S."/>
        </authorList>
    </citation>
    <scope>NUCLEOTIDE SEQUENCE [LARGE SCALE GENOMIC DNA]</scope>
    <source>
        <strain evidence="10">UMSG3</strain>
    </source>
</reference>
<keyword evidence="5" id="KW-0238">DNA-binding</keyword>
<evidence type="ECO:0000313" key="10">
    <source>
        <dbReference type="EMBL" id="RKF56502.1"/>
    </source>
</evidence>
<dbReference type="AlphaFoldDB" id="A0A420HGA8"/>
<dbReference type="InterPro" id="IPR051615">
    <property type="entry name" value="Transcr_Regulatory_Elem"/>
</dbReference>
<dbReference type="Gene3D" id="4.10.240.10">
    <property type="entry name" value="Zn(2)-C6 fungal-type DNA-binding domain"/>
    <property type="match status" value="1"/>
</dbReference>
<sequence>MQSFLTMPQNLGLEENLKNYVFIDEHQRHKRMKRKRTKSYDLAKLISVVLRACERCRRRKIKCDAASTNTWPCSACKRLNIFCTSPILNNDQEPVAKIGSQKLDADLLTVREEGGNDKSERQLLYMQEFRKREQINNYREYDESQYKTSQGFVVEPFFDYTQPIHINQKLPNFSQQLLSPAPSATSHSSSPSILPHTAKEKSRSKKDLADLLGELMIGENGTAPYLSKNVQSKAPLEEPAFGDIEEYSDLLVPSLYGPDLKVRIPPELMPEEDTCLKYFCIYFENIHPYVPVLNKYLFYQQWYTNRDSISPLILEAIFALACQLTGRPSESNQWLILSSKHANSFLDRPRLSTLQATLILLKGREAFPRRGYYYRSWMTVVQCIEMARDLGLDNHFINHKAGKSCGSDIRNCNLKNCIWHTIFVCEMMIGTPQGRTTLSVEMESLDLCTSQVSLENLHEELSTTRNFILLAIICRNIRFLNEVQAKIYQKTKKEKLMLESDFALLQQLFESWMKDLPRELQLTYPTDETPPWLSSHFIGNLHSYYHLSIIMLHRSQLKFLKPNGKDGRWKYHMNACFTSAKYLCMLQEAILQLFGATGFLHMQRGTNFTIYCILTSSASLLLLLISSDPDLNLSAREYFTRYMRILEKCSGFWPMSDIEQQISALREASSADINKPFVLKPSFPYDSSYTLENSSYPLDLFRDK</sequence>
<dbReference type="Pfam" id="PF04082">
    <property type="entry name" value="Fungal_trans"/>
    <property type="match status" value="1"/>
</dbReference>
<dbReference type="Proteomes" id="UP000283383">
    <property type="component" value="Unassembled WGS sequence"/>
</dbReference>
<evidence type="ECO:0000256" key="7">
    <source>
        <dbReference type="ARBA" id="ARBA00023242"/>
    </source>
</evidence>
<dbReference type="SMART" id="SM00066">
    <property type="entry name" value="GAL4"/>
    <property type="match status" value="1"/>
</dbReference>
<keyword evidence="7" id="KW-0539">Nucleus</keyword>
<dbReference type="EMBL" id="MCBQ01019496">
    <property type="protein sequence ID" value="RKF56502.1"/>
    <property type="molecule type" value="Genomic_DNA"/>
</dbReference>
<proteinExistence type="predicted"/>
<gene>
    <name evidence="10" type="ORF">GcM3_194020</name>
</gene>
<dbReference type="CDD" id="cd12148">
    <property type="entry name" value="fungal_TF_MHR"/>
    <property type="match status" value="1"/>
</dbReference>
<keyword evidence="6" id="KW-0804">Transcription</keyword>
<evidence type="ECO:0000313" key="11">
    <source>
        <dbReference type="Proteomes" id="UP000283383"/>
    </source>
</evidence>
<name>A0A420HGA8_9PEZI</name>
<dbReference type="CDD" id="cd00067">
    <property type="entry name" value="GAL4"/>
    <property type="match status" value="1"/>
</dbReference>
<dbReference type="GO" id="GO:0003677">
    <property type="term" value="F:DNA binding"/>
    <property type="evidence" value="ECO:0007669"/>
    <property type="project" value="UniProtKB-KW"/>
</dbReference>